<dbReference type="RefSeq" id="WP_393176019.1">
    <property type="nucleotide sequence ID" value="NZ_JBICRM010000047.1"/>
</dbReference>
<dbReference type="EMBL" id="JBICRM010000047">
    <property type="protein sequence ID" value="MFG1710340.1"/>
    <property type="molecule type" value="Genomic_DNA"/>
</dbReference>
<evidence type="ECO:0000256" key="1">
    <source>
        <dbReference type="SAM" id="MobiDB-lite"/>
    </source>
</evidence>
<dbReference type="InterPro" id="IPR006311">
    <property type="entry name" value="TAT_signal"/>
</dbReference>
<dbReference type="Proteomes" id="UP001603978">
    <property type="component" value="Unassembled WGS sequence"/>
</dbReference>
<protein>
    <recommendedName>
        <fullName evidence="4">Twin-arginine translocation signal domain-containing protein</fullName>
    </recommendedName>
</protein>
<evidence type="ECO:0000313" key="3">
    <source>
        <dbReference type="Proteomes" id="UP001603978"/>
    </source>
</evidence>
<name>A0ABW7AVT3_9ACTN</name>
<evidence type="ECO:0008006" key="4">
    <source>
        <dbReference type="Google" id="ProtNLM"/>
    </source>
</evidence>
<comment type="caution">
    <text evidence="2">The sequence shown here is derived from an EMBL/GenBank/DDBJ whole genome shotgun (WGS) entry which is preliminary data.</text>
</comment>
<feature type="region of interest" description="Disordered" evidence="1">
    <location>
        <begin position="1"/>
        <end position="26"/>
    </location>
</feature>
<evidence type="ECO:0000313" key="2">
    <source>
        <dbReference type="EMBL" id="MFG1710340.1"/>
    </source>
</evidence>
<gene>
    <name evidence="2" type="ORF">ACFLIM_44945</name>
</gene>
<proteinExistence type="predicted"/>
<dbReference type="PROSITE" id="PS51318">
    <property type="entry name" value="TAT"/>
    <property type="match status" value="1"/>
</dbReference>
<sequence length="163" mass="18027">MTDILSRIPSANEMPENAEPTQVAPKDSRWSRRRLFGTIAGVTIAGGLGALDLLPWSKSKSAEALTEWTDGCHGFFNSSSICVPSSAIYSGNCAGSWHKTDLSHWSGCNRYQWQPYASSCAGRNAWRWTSGTRRKCSDGYYMYYDCGGTNTNITRFSICRTAI</sequence>
<accession>A0ABW7AVT3</accession>
<keyword evidence="3" id="KW-1185">Reference proteome</keyword>
<reference evidence="2 3" key="1">
    <citation type="submission" date="2024-10" db="EMBL/GenBank/DDBJ databases">
        <authorList>
            <person name="Topkara A.R."/>
            <person name="Saygin H."/>
        </authorList>
    </citation>
    <scope>NUCLEOTIDE SEQUENCE [LARGE SCALE GENOMIC DNA]</scope>
    <source>
        <strain evidence="2 3">M3C6</strain>
    </source>
</reference>
<organism evidence="2 3">
    <name type="scientific">Nonomuraea marmarensis</name>
    <dbReference type="NCBI Taxonomy" id="3351344"/>
    <lineage>
        <taxon>Bacteria</taxon>
        <taxon>Bacillati</taxon>
        <taxon>Actinomycetota</taxon>
        <taxon>Actinomycetes</taxon>
        <taxon>Streptosporangiales</taxon>
        <taxon>Streptosporangiaceae</taxon>
        <taxon>Nonomuraea</taxon>
    </lineage>
</organism>